<accession>A0A319DJG9</accession>
<dbReference type="EMBL" id="KZ825821">
    <property type="protein sequence ID" value="PYH97670.1"/>
    <property type="molecule type" value="Genomic_DNA"/>
</dbReference>
<feature type="compositionally biased region" description="Basic and acidic residues" evidence="1">
    <location>
        <begin position="54"/>
        <end position="64"/>
    </location>
</feature>
<evidence type="ECO:0000256" key="1">
    <source>
        <dbReference type="SAM" id="MobiDB-lite"/>
    </source>
</evidence>
<feature type="region of interest" description="Disordered" evidence="1">
    <location>
        <begin position="1"/>
        <end position="32"/>
    </location>
</feature>
<keyword evidence="3" id="KW-1185">Reference proteome</keyword>
<gene>
    <name evidence="2" type="ORF">BO71DRAFT_395923</name>
</gene>
<dbReference type="AlphaFoldDB" id="A0A319DJG9"/>
<dbReference type="Proteomes" id="UP000247810">
    <property type="component" value="Unassembled WGS sequence"/>
</dbReference>
<feature type="compositionally biased region" description="Polar residues" evidence="1">
    <location>
        <begin position="65"/>
        <end position="90"/>
    </location>
</feature>
<organism evidence="2 3">
    <name type="scientific">Aspergillus ellipticus CBS 707.79</name>
    <dbReference type="NCBI Taxonomy" id="1448320"/>
    <lineage>
        <taxon>Eukaryota</taxon>
        <taxon>Fungi</taxon>
        <taxon>Dikarya</taxon>
        <taxon>Ascomycota</taxon>
        <taxon>Pezizomycotina</taxon>
        <taxon>Eurotiomycetes</taxon>
        <taxon>Eurotiomycetidae</taxon>
        <taxon>Eurotiales</taxon>
        <taxon>Aspergillaceae</taxon>
        <taxon>Aspergillus</taxon>
        <taxon>Aspergillus subgen. Circumdati</taxon>
    </lineage>
</organism>
<reference evidence="2 3" key="1">
    <citation type="submission" date="2018-02" db="EMBL/GenBank/DDBJ databases">
        <title>The genomes of Aspergillus section Nigri reveals drivers in fungal speciation.</title>
        <authorList>
            <consortium name="DOE Joint Genome Institute"/>
            <person name="Vesth T.C."/>
            <person name="Nybo J."/>
            <person name="Theobald S."/>
            <person name="Brandl J."/>
            <person name="Frisvad J.C."/>
            <person name="Nielsen K.F."/>
            <person name="Lyhne E.K."/>
            <person name="Kogle M.E."/>
            <person name="Kuo A."/>
            <person name="Riley R."/>
            <person name="Clum A."/>
            <person name="Nolan M."/>
            <person name="Lipzen A."/>
            <person name="Salamov A."/>
            <person name="Henrissat B."/>
            <person name="Wiebenga A."/>
            <person name="De vries R.P."/>
            <person name="Grigoriev I.V."/>
            <person name="Mortensen U.H."/>
            <person name="Andersen M.R."/>
            <person name="Baker S.E."/>
        </authorList>
    </citation>
    <scope>NUCLEOTIDE SEQUENCE [LARGE SCALE GENOMIC DNA]</scope>
    <source>
        <strain evidence="2 3">CBS 707.79</strain>
    </source>
</reference>
<sequence>MSDIEMSESDSHASQQGNSQGPDLSEWDQLMNNLTTQLENSFYITDDPFVLLSEPRDHEHREPRQQLSSEENSDISLDSSPGTPGQNHFQQPHPYPLSSPDISPRSFKPITLTLTLGLPSGSGLVGILKKHREKKPSKRVKFAPTPSKIVKAYRSGQGKSVRPNSVCISMAANPWCG</sequence>
<feature type="compositionally biased region" description="Polar residues" evidence="1">
    <location>
        <begin position="12"/>
        <end position="22"/>
    </location>
</feature>
<evidence type="ECO:0000313" key="3">
    <source>
        <dbReference type="Proteomes" id="UP000247810"/>
    </source>
</evidence>
<name>A0A319DJG9_9EURO</name>
<evidence type="ECO:0000313" key="2">
    <source>
        <dbReference type="EMBL" id="PYH97670.1"/>
    </source>
</evidence>
<dbReference type="VEuPathDB" id="FungiDB:BO71DRAFT_395923"/>
<proteinExistence type="predicted"/>
<dbReference type="OrthoDB" id="1727108at2759"/>
<feature type="region of interest" description="Disordered" evidence="1">
    <location>
        <begin position="53"/>
        <end position="104"/>
    </location>
</feature>
<protein>
    <submittedName>
        <fullName evidence="2">Uncharacterized protein</fullName>
    </submittedName>
</protein>